<dbReference type="SUPFAM" id="SSF55550">
    <property type="entry name" value="SH2 domain"/>
    <property type="match status" value="1"/>
</dbReference>
<feature type="non-terminal residue" evidence="13">
    <location>
        <position position="1"/>
    </location>
</feature>
<evidence type="ECO:0000259" key="12">
    <source>
        <dbReference type="PROSITE" id="PS50011"/>
    </source>
</evidence>
<dbReference type="GO" id="GO:0005524">
    <property type="term" value="F:ATP binding"/>
    <property type="evidence" value="ECO:0007669"/>
    <property type="project" value="UniProtKB-UniRule"/>
</dbReference>
<keyword evidence="14" id="KW-1185">Reference proteome</keyword>
<keyword evidence="7" id="KW-0727">SH2 domain</keyword>
<comment type="caution">
    <text evidence="13">The sequence shown here is derived from an EMBL/GenBank/DDBJ whole genome shotgun (WGS) entry which is preliminary data.</text>
</comment>
<evidence type="ECO:0000256" key="5">
    <source>
        <dbReference type="ARBA" id="ARBA00023137"/>
    </source>
</evidence>
<keyword evidence="3 9" id="KW-0418">Kinase</keyword>
<keyword evidence="2 8" id="KW-0547">Nucleotide-binding</keyword>
<evidence type="ECO:0000256" key="10">
    <source>
        <dbReference type="SAM" id="MobiDB-lite"/>
    </source>
</evidence>
<dbReference type="SMART" id="SM00252">
    <property type="entry name" value="SH2"/>
    <property type="match status" value="1"/>
</dbReference>
<dbReference type="Proteomes" id="UP001432027">
    <property type="component" value="Unassembled WGS sequence"/>
</dbReference>
<dbReference type="InterPro" id="IPR001245">
    <property type="entry name" value="Ser-Thr/Tyr_kinase_cat_dom"/>
</dbReference>
<dbReference type="EC" id="2.7.10.2" evidence="9"/>
<dbReference type="InterPro" id="IPR008266">
    <property type="entry name" value="Tyr_kinase_AS"/>
</dbReference>
<evidence type="ECO:0000256" key="1">
    <source>
        <dbReference type="ARBA" id="ARBA00022679"/>
    </source>
</evidence>
<dbReference type="SMART" id="SM00219">
    <property type="entry name" value="TyrKc"/>
    <property type="match status" value="1"/>
</dbReference>
<dbReference type="PROSITE" id="PS50011">
    <property type="entry name" value="PROTEIN_KINASE_DOM"/>
    <property type="match status" value="1"/>
</dbReference>
<proteinExistence type="inferred from homology"/>
<dbReference type="PROSITE" id="PS50001">
    <property type="entry name" value="SH2"/>
    <property type="match status" value="1"/>
</dbReference>
<dbReference type="PANTHER" id="PTHR24418">
    <property type="entry name" value="TYROSINE-PROTEIN KINASE"/>
    <property type="match status" value="1"/>
</dbReference>
<dbReference type="InterPro" id="IPR000719">
    <property type="entry name" value="Prot_kinase_dom"/>
</dbReference>
<reference evidence="13" key="1">
    <citation type="submission" date="2023-10" db="EMBL/GenBank/DDBJ databases">
        <title>Genome assembly of Pristionchus species.</title>
        <authorList>
            <person name="Yoshida K."/>
            <person name="Sommer R.J."/>
        </authorList>
    </citation>
    <scope>NUCLEOTIDE SEQUENCE</scope>
    <source>
        <strain evidence="13">RS0144</strain>
    </source>
</reference>
<sequence length="507" mass="57667">IRTPFPHAEWFTHPPLPLPLSVRPVTVGHNIMAPVKRFQPSKENRTTRRKLASTAEPTSRCKPSNTRTTKTALMSMVTPTMTATTTEMSKLLFEKGVNEEELLSKPPDMLTDDFYNIVGRAMRMFEWYHGYMSREGCEEYMKEVGDFLVRRTLIDGKPNYIMSVFVCKEGDKPKTAHIRIDYKAGTWNINENVKKASITQLIKHYQEKTSKYSDAPGPFLKKGVSRPPFYLLHENIHIGKQIGSGAFGTVHVGQLKKGTEIVEVAVKKMKSEKADKKKLQEFFKEGRLMLRFNHANIVRVFGVAPGDTPILIVLEFAKGGSLKSYCKNNDPVASAQLDNFAKDACRGMNYLQSMKVIHRDLAARNCLLGPNAELKISDFGLSHRGDSFQLDKLKSVPVKWLSPETLSKGKFSHKTDVWSYGMLLWEIYMRCKEDPFPKKNNAEAMELILNKKPPIDAPPNMPDKIKEVMMLSLTYEDGDRPDFEGVFKKLLPDETSPLIQRLKEDLF</sequence>
<keyword evidence="1 9" id="KW-0808">Transferase</keyword>
<feature type="binding site" evidence="8">
    <location>
        <position position="268"/>
    </location>
    <ligand>
        <name>ATP</name>
        <dbReference type="ChEBI" id="CHEBI:30616"/>
    </ligand>
</feature>
<protein>
    <recommendedName>
        <fullName evidence="9">Tyrosine-protein kinase</fullName>
        <ecNumber evidence="9">2.7.10.2</ecNumber>
    </recommendedName>
</protein>
<evidence type="ECO:0000313" key="14">
    <source>
        <dbReference type="Proteomes" id="UP001432027"/>
    </source>
</evidence>
<dbReference type="GO" id="GO:0004715">
    <property type="term" value="F:non-membrane spanning protein tyrosine kinase activity"/>
    <property type="evidence" value="ECO:0007669"/>
    <property type="project" value="UniProtKB-EC"/>
</dbReference>
<dbReference type="Pfam" id="PF00017">
    <property type="entry name" value="SH2"/>
    <property type="match status" value="1"/>
</dbReference>
<dbReference type="AlphaFoldDB" id="A0AAV5U3R9"/>
<gene>
    <name evidence="13" type="ORF">PENTCL1PPCAC_23253</name>
</gene>
<dbReference type="PROSITE" id="PS00109">
    <property type="entry name" value="PROTEIN_KINASE_TYR"/>
    <property type="match status" value="1"/>
</dbReference>
<dbReference type="PRINTS" id="PR00109">
    <property type="entry name" value="TYRKINASE"/>
</dbReference>
<keyword evidence="4 8" id="KW-0067">ATP-binding</keyword>
<name>A0AAV5U3R9_9BILA</name>
<dbReference type="InterPro" id="IPR020635">
    <property type="entry name" value="Tyr_kinase_cat_dom"/>
</dbReference>
<accession>A0AAV5U3R9</accession>
<dbReference type="CDD" id="cd00192">
    <property type="entry name" value="PTKc"/>
    <property type="match status" value="1"/>
</dbReference>
<evidence type="ECO:0000256" key="4">
    <source>
        <dbReference type="ARBA" id="ARBA00022840"/>
    </source>
</evidence>
<comment type="similarity">
    <text evidence="9">Belongs to the protein kinase superfamily. Tyr protein kinase family.</text>
</comment>
<evidence type="ECO:0000256" key="2">
    <source>
        <dbReference type="ARBA" id="ARBA00022741"/>
    </source>
</evidence>
<evidence type="ECO:0000256" key="9">
    <source>
        <dbReference type="RuleBase" id="RU362096"/>
    </source>
</evidence>
<dbReference type="InterPro" id="IPR017441">
    <property type="entry name" value="Protein_kinase_ATP_BS"/>
</dbReference>
<feature type="region of interest" description="Disordered" evidence="10">
    <location>
        <begin position="37"/>
        <end position="66"/>
    </location>
</feature>
<feature type="domain" description="SH2" evidence="11">
    <location>
        <begin position="127"/>
        <end position="224"/>
    </location>
</feature>
<keyword evidence="5 9" id="KW-0829">Tyrosine-protein kinase</keyword>
<dbReference type="FunFam" id="3.30.505.10:FF:000128">
    <property type="entry name" value="Tyrosine-protein kinase"/>
    <property type="match status" value="1"/>
</dbReference>
<organism evidence="13 14">
    <name type="scientific">Pristionchus entomophagus</name>
    <dbReference type="NCBI Taxonomy" id="358040"/>
    <lineage>
        <taxon>Eukaryota</taxon>
        <taxon>Metazoa</taxon>
        <taxon>Ecdysozoa</taxon>
        <taxon>Nematoda</taxon>
        <taxon>Chromadorea</taxon>
        <taxon>Rhabditida</taxon>
        <taxon>Rhabditina</taxon>
        <taxon>Diplogasteromorpha</taxon>
        <taxon>Diplogasteroidea</taxon>
        <taxon>Neodiplogasteridae</taxon>
        <taxon>Pristionchus</taxon>
    </lineage>
</organism>
<evidence type="ECO:0000259" key="11">
    <source>
        <dbReference type="PROSITE" id="PS50001"/>
    </source>
</evidence>
<dbReference type="Gene3D" id="1.10.510.10">
    <property type="entry name" value="Transferase(Phosphotransferase) domain 1"/>
    <property type="match status" value="1"/>
</dbReference>
<dbReference type="Gene3D" id="3.30.505.10">
    <property type="entry name" value="SH2 domain"/>
    <property type="match status" value="1"/>
</dbReference>
<dbReference type="FunFam" id="1.10.510.10:FF:001408">
    <property type="entry name" value="Tyrosine-protein kinase"/>
    <property type="match status" value="1"/>
</dbReference>
<evidence type="ECO:0000256" key="3">
    <source>
        <dbReference type="ARBA" id="ARBA00022777"/>
    </source>
</evidence>
<dbReference type="InterPro" id="IPR050198">
    <property type="entry name" value="Non-receptor_tyrosine_kinases"/>
</dbReference>
<dbReference type="InterPro" id="IPR036860">
    <property type="entry name" value="SH2_dom_sf"/>
</dbReference>
<dbReference type="EMBL" id="BTSX01000005">
    <property type="protein sequence ID" value="GMT01079.1"/>
    <property type="molecule type" value="Genomic_DNA"/>
</dbReference>
<dbReference type="PROSITE" id="PS00107">
    <property type="entry name" value="PROTEIN_KINASE_ATP"/>
    <property type="match status" value="1"/>
</dbReference>
<feature type="compositionally biased region" description="Polar residues" evidence="10">
    <location>
        <begin position="55"/>
        <end position="66"/>
    </location>
</feature>
<evidence type="ECO:0000256" key="7">
    <source>
        <dbReference type="PROSITE-ProRule" id="PRU00191"/>
    </source>
</evidence>
<dbReference type="Pfam" id="PF07714">
    <property type="entry name" value="PK_Tyr_Ser-Thr"/>
    <property type="match status" value="1"/>
</dbReference>
<dbReference type="InterPro" id="IPR011009">
    <property type="entry name" value="Kinase-like_dom_sf"/>
</dbReference>
<dbReference type="InterPro" id="IPR000980">
    <property type="entry name" value="SH2"/>
</dbReference>
<dbReference type="SUPFAM" id="SSF56112">
    <property type="entry name" value="Protein kinase-like (PK-like)"/>
    <property type="match status" value="1"/>
</dbReference>
<evidence type="ECO:0000256" key="6">
    <source>
        <dbReference type="ARBA" id="ARBA00051245"/>
    </source>
</evidence>
<feature type="domain" description="Protein kinase" evidence="12">
    <location>
        <begin position="236"/>
        <end position="499"/>
    </location>
</feature>
<comment type="catalytic activity">
    <reaction evidence="6 9">
        <text>L-tyrosyl-[protein] + ATP = O-phospho-L-tyrosyl-[protein] + ADP + H(+)</text>
        <dbReference type="Rhea" id="RHEA:10596"/>
        <dbReference type="Rhea" id="RHEA-COMP:10136"/>
        <dbReference type="Rhea" id="RHEA-COMP:20101"/>
        <dbReference type="ChEBI" id="CHEBI:15378"/>
        <dbReference type="ChEBI" id="CHEBI:30616"/>
        <dbReference type="ChEBI" id="CHEBI:46858"/>
        <dbReference type="ChEBI" id="CHEBI:61978"/>
        <dbReference type="ChEBI" id="CHEBI:456216"/>
        <dbReference type="EC" id="2.7.10.2"/>
    </reaction>
</comment>
<evidence type="ECO:0000313" key="13">
    <source>
        <dbReference type="EMBL" id="GMT01079.1"/>
    </source>
</evidence>
<evidence type="ECO:0000256" key="8">
    <source>
        <dbReference type="PROSITE-ProRule" id="PRU10141"/>
    </source>
</evidence>